<dbReference type="Proteomes" id="UP000575898">
    <property type="component" value="Unassembled WGS sequence"/>
</dbReference>
<dbReference type="RefSeq" id="WP_184034435.1">
    <property type="nucleotide sequence ID" value="NZ_JACHHY010000002.1"/>
</dbReference>
<dbReference type="AlphaFoldDB" id="A0A840MEK1"/>
<accession>A0A840MEK1</accession>
<dbReference type="EMBL" id="JACHHY010000002">
    <property type="protein sequence ID" value="MBB5017108.1"/>
    <property type="molecule type" value="Genomic_DNA"/>
</dbReference>
<organism evidence="1 2">
    <name type="scientific">Chitinivorax tropicus</name>
    <dbReference type="NCBI Taxonomy" id="714531"/>
    <lineage>
        <taxon>Bacteria</taxon>
        <taxon>Pseudomonadati</taxon>
        <taxon>Pseudomonadota</taxon>
        <taxon>Betaproteobacteria</taxon>
        <taxon>Chitinivorax</taxon>
    </lineage>
</organism>
<keyword evidence="2" id="KW-1185">Reference proteome</keyword>
<protein>
    <submittedName>
        <fullName evidence="1">Uncharacterized protein</fullName>
    </submittedName>
</protein>
<comment type="caution">
    <text evidence="1">The sequence shown here is derived from an EMBL/GenBank/DDBJ whole genome shotgun (WGS) entry which is preliminary data.</text>
</comment>
<evidence type="ECO:0000313" key="2">
    <source>
        <dbReference type="Proteomes" id="UP000575898"/>
    </source>
</evidence>
<gene>
    <name evidence="1" type="ORF">HNQ59_000370</name>
</gene>
<sequence>MAVKEKQIVRIIPARLTSFPPETARYFDRRKGMVEEIYVPIGDTHPRARVRWFAKHPTDREKEIEHLLEDLEPVV</sequence>
<name>A0A840MEK1_9PROT</name>
<evidence type="ECO:0000313" key="1">
    <source>
        <dbReference type="EMBL" id="MBB5017108.1"/>
    </source>
</evidence>
<reference evidence="1 2" key="1">
    <citation type="submission" date="2020-08" db="EMBL/GenBank/DDBJ databases">
        <title>Genomic Encyclopedia of Type Strains, Phase IV (KMG-IV): sequencing the most valuable type-strain genomes for metagenomic binning, comparative biology and taxonomic classification.</title>
        <authorList>
            <person name="Goeker M."/>
        </authorList>
    </citation>
    <scope>NUCLEOTIDE SEQUENCE [LARGE SCALE GENOMIC DNA]</scope>
    <source>
        <strain evidence="1 2">DSM 27165</strain>
    </source>
</reference>
<proteinExistence type="predicted"/>